<comment type="similarity">
    <text evidence="10">Belongs to the WD repeat SEC12 family.</text>
</comment>
<evidence type="ECO:0000256" key="3">
    <source>
        <dbReference type="ARBA" id="ARBA00022692"/>
    </source>
</evidence>
<reference evidence="12 13" key="1">
    <citation type="submission" date="2015-09" db="EMBL/GenBank/DDBJ databases">
        <title>Host preference determinants of Valsa canker pathogens revealed by comparative genomics.</title>
        <authorList>
            <person name="Yin Z."/>
            <person name="Huang L."/>
        </authorList>
    </citation>
    <scope>NUCLEOTIDE SEQUENCE [LARGE SCALE GENOMIC DNA]</scope>
    <source>
        <strain evidence="12 13">YSFL</strain>
    </source>
</reference>
<evidence type="ECO:0000256" key="9">
    <source>
        <dbReference type="ARBA" id="ARBA00023136"/>
    </source>
</evidence>
<dbReference type="GO" id="GO:0005085">
    <property type="term" value="F:guanyl-nucleotide exchange factor activity"/>
    <property type="evidence" value="ECO:0007669"/>
    <property type="project" value="InterPro"/>
</dbReference>
<keyword evidence="5 10" id="KW-0256">Endoplasmic reticulum</keyword>
<evidence type="ECO:0000256" key="11">
    <source>
        <dbReference type="SAM" id="MobiDB-lite"/>
    </source>
</evidence>
<proteinExistence type="inferred from homology"/>
<dbReference type="GO" id="GO:0000139">
    <property type="term" value="C:Golgi membrane"/>
    <property type="evidence" value="ECO:0007669"/>
    <property type="project" value="UniProtKB-SubCell"/>
</dbReference>
<comment type="caution">
    <text evidence="12">The sequence shown here is derived from an EMBL/GenBank/DDBJ whole genome shotgun (WGS) entry which is preliminary data.</text>
</comment>
<accession>A0A423VCD6</accession>
<dbReference type="PANTHER" id="PTHR23284:SF0">
    <property type="entry name" value="PROLACTIN REGULATORY ELEMENT-BINDING PROTEIN"/>
    <property type="match status" value="1"/>
</dbReference>
<dbReference type="Proteomes" id="UP000284375">
    <property type="component" value="Unassembled WGS sequence"/>
</dbReference>
<keyword evidence="3 10" id="KW-0812">Transmembrane</keyword>
<dbReference type="OrthoDB" id="16538at2759"/>
<dbReference type="InterPro" id="IPR045260">
    <property type="entry name" value="Sec12-like"/>
</dbReference>
<gene>
    <name evidence="12" type="ORF">VSDG_09121</name>
</gene>
<evidence type="ECO:0000256" key="8">
    <source>
        <dbReference type="ARBA" id="ARBA00022989"/>
    </source>
</evidence>
<keyword evidence="6" id="KW-0931">ER-Golgi transport</keyword>
<keyword evidence="4 10" id="KW-0677">Repeat</keyword>
<keyword evidence="2 10" id="KW-0853">WD repeat</keyword>
<sequence>MAPFPEAKIKLDYPLYGCDFDPQDSTRLFVGGGGGASKTGVGNKISLLDVSSLEELTSAGEVSLSRDEDNVQNLVVGQRRGKATLLYAGINSSPEDQKKGKNEHFRTFSAEPPSKAKSLLGPSISELSRTQLFTTKSPDTYQRLFRLSQPFPGAPQLGAVATGIANEAQIALFDVAADKDVAPKLRSVLDITKEAVDLDVIQTSEDKFQLIYCSDYDVFAVDIPKTGNAESEPKGIYTLPNDDSSGLRPALRCIRYLAPHFAIGVANLPQAGGVVLYGFRLAKPGKPETNARIAVNARLPKRQGAKATGLAVANLSPARAPDAKQGDTQFVVAAVTSDLAIHLYTLDYQSIGEVDLLANLLPLYTLKGSHAAMITNLCFSHFAPPKSGTGRVQHLKLASTSVSNTCVVQSIPLKKFIDPAGPLKRGAPPRQPRYVVAMKSRRPSMKGLLLFIAVFMVFLGVLLHGVLEVKGLAKPMVGGHTWLPSSIHTVPVTGRPPNSGFLAKIVREQGQAGVVGGEGHSDDKSNNDKIVVLDAGDGDVEIIARHDEPAHGHARRWEDLAQEQKEAWRERLKKGGYWSAEMGETIFKGILFAELAGVVGAVVAG</sequence>
<dbReference type="GO" id="GO:0006888">
    <property type="term" value="P:endoplasmic reticulum to Golgi vesicle-mediated transport"/>
    <property type="evidence" value="ECO:0007669"/>
    <property type="project" value="UniProtKB-UniRule"/>
</dbReference>
<organism evidence="12 13">
    <name type="scientific">Cytospora chrysosperma</name>
    <name type="common">Cytospora canker fungus</name>
    <name type="synonym">Sphaeria chrysosperma</name>
    <dbReference type="NCBI Taxonomy" id="252740"/>
    <lineage>
        <taxon>Eukaryota</taxon>
        <taxon>Fungi</taxon>
        <taxon>Dikarya</taxon>
        <taxon>Ascomycota</taxon>
        <taxon>Pezizomycotina</taxon>
        <taxon>Sordariomycetes</taxon>
        <taxon>Sordariomycetidae</taxon>
        <taxon>Diaporthales</taxon>
        <taxon>Cytosporaceae</taxon>
        <taxon>Cytospora</taxon>
    </lineage>
</organism>
<dbReference type="STRING" id="252740.A0A423VCD6"/>
<evidence type="ECO:0000256" key="2">
    <source>
        <dbReference type="ARBA" id="ARBA00022574"/>
    </source>
</evidence>
<evidence type="ECO:0000256" key="10">
    <source>
        <dbReference type="RuleBase" id="RU369019"/>
    </source>
</evidence>
<comment type="function">
    <text evidence="10">Guanine nucleotide-exchange factor (GEF) required for the formation or budding of transport vesicles from the ER.</text>
</comment>
<keyword evidence="13" id="KW-1185">Reference proteome</keyword>
<protein>
    <recommendedName>
        <fullName evidence="10">Guanine nucleotide-exchange factor SEC12</fullName>
    </recommendedName>
</protein>
<evidence type="ECO:0000256" key="6">
    <source>
        <dbReference type="ARBA" id="ARBA00022892"/>
    </source>
</evidence>
<evidence type="ECO:0000256" key="7">
    <source>
        <dbReference type="ARBA" id="ARBA00022927"/>
    </source>
</evidence>
<dbReference type="GO" id="GO:0005789">
    <property type="term" value="C:endoplasmic reticulum membrane"/>
    <property type="evidence" value="ECO:0007669"/>
    <property type="project" value="UniProtKB-SubCell"/>
</dbReference>
<dbReference type="PANTHER" id="PTHR23284">
    <property type="entry name" value="PROLACTIN REGULATORY ELEMENT BINDING PROTEIN"/>
    <property type="match status" value="1"/>
</dbReference>
<keyword evidence="8 10" id="KW-1133">Transmembrane helix</keyword>
<keyword evidence="1 10" id="KW-0813">Transport</keyword>
<keyword evidence="9 10" id="KW-0472">Membrane</keyword>
<dbReference type="InterPro" id="IPR015943">
    <property type="entry name" value="WD40/YVTN_repeat-like_dom_sf"/>
</dbReference>
<feature type="region of interest" description="Disordered" evidence="11">
    <location>
        <begin position="92"/>
        <end position="120"/>
    </location>
</feature>
<keyword evidence="7 10" id="KW-0653">Protein transport</keyword>
<evidence type="ECO:0000256" key="5">
    <source>
        <dbReference type="ARBA" id="ARBA00022824"/>
    </source>
</evidence>
<name>A0A423VCD6_CYTCH</name>
<evidence type="ECO:0000313" key="13">
    <source>
        <dbReference type="Proteomes" id="UP000284375"/>
    </source>
</evidence>
<dbReference type="EMBL" id="LJZO01000065">
    <property type="protein sequence ID" value="ROV88607.1"/>
    <property type="molecule type" value="Genomic_DNA"/>
</dbReference>
<dbReference type="AlphaFoldDB" id="A0A423VCD6"/>
<feature type="compositionally biased region" description="Basic and acidic residues" evidence="11">
    <location>
        <begin position="95"/>
        <end position="106"/>
    </location>
</feature>
<evidence type="ECO:0000313" key="12">
    <source>
        <dbReference type="EMBL" id="ROV88607.1"/>
    </source>
</evidence>
<evidence type="ECO:0000256" key="4">
    <source>
        <dbReference type="ARBA" id="ARBA00022737"/>
    </source>
</evidence>
<dbReference type="Gene3D" id="2.130.10.10">
    <property type="entry name" value="YVTN repeat-like/Quinoprotein amine dehydrogenase"/>
    <property type="match status" value="1"/>
</dbReference>
<comment type="subcellular location">
    <subcellularLocation>
        <location evidence="10">Endoplasmic reticulum membrane</location>
        <topology evidence="10">Single-pass type II membrane protein</topology>
    </subcellularLocation>
    <subcellularLocation>
        <location evidence="10">Golgi apparatus membrane</location>
        <topology evidence="10">Single-pass type II membrane protein</topology>
    </subcellularLocation>
</comment>
<evidence type="ECO:0000256" key="1">
    <source>
        <dbReference type="ARBA" id="ARBA00022448"/>
    </source>
</evidence>
<dbReference type="GO" id="GO:0015031">
    <property type="term" value="P:protein transport"/>
    <property type="evidence" value="ECO:0007669"/>
    <property type="project" value="UniProtKB-KW"/>
</dbReference>
<feature type="transmembrane region" description="Helical" evidence="10">
    <location>
        <begin position="448"/>
        <end position="467"/>
    </location>
</feature>
<dbReference type="GO" id="GO:0003400">
    <property type="term" value="P:regulation of COPII vesicle coating"/>
    <property type="evidence" value="ECO:0007669"/>
    <property type="project" value="UniProtKB-UniRule"/>
</dbReference>